<protein>
    <submittedName>
        <fullName evidence="1">Uncharacterized protein</fullName>
    </submittedName>
</protein>
<comment type="caution">
    <text evidence="1">The sequence shown here is derived from an EMBL/GenBank/DDBJ whole genome shotgun (WGS) entry which is preliminary data.</text>
</comment>
<dbReference type="RefSeq" id="WP_086720745.1">
    <property type="nucleotide sequence ID" value="NZ_BLAG01000032.1"/>
</dbReference>
<dbReference type="GeneID" id="96755913"/>
<reference evidence="1 2" key="1">
    <citation type="submission" date="2019-10" db="EMBL/GenBank/DDBJ databases">
        <title>Whole genome shotgun sequence of Streptomyces angustmyceticus NBRC 3934.</title>
        <authorList>
            <person name="Hosoyama A."/>
            <person name="Ichikawa N."/>
            <person name="Kimura A."/>
            <person name="Kitahashi Y."/>
            <person name="Komaki H."/>
            <person name="Uohara A."/>
        </authorList>
    </citation>
    <scope>NUCLEOTIDE SEQUENCE [LARGE SCALE GENOMIC DNA]</scope>
    <source>
        <strain evidence="1 2">NBRC 3934</strain>
    </source>
</reference>
<evidence type="ECO:0000313" key="1">
    <source>
        <dbReference type="EMBL" id="GES34589.1"/>
    </source>
</evidence>
<dbReference type="Proteomes" id="UP000325598">
    <property type="component" value="Unassembled WGS sequence"/>
</dbReference>
<dbReference type="NCBIfam" id="NF046112">
    <property type="entry name" value="MSMEG_6209_Nter"/>
    <property type="match status" value="1"/>
</dbReference>
<dbReference type="Gene3D" id="1.10.8.1060">
    <property type="entry name" value="Corynebacterium glutamicum thioredoxin-dependent arsenate reductase, N-terminal domain"/>
    <property type="match status" value="1"/>
</dbReference>
<dbReference type="EMBL" id="BLAG01000032">
    <property type="protein sequence ID" value="GES34589.1"/>
    <property type="molecule type" value="Genomic_DNA"/>
</dbReference>
<organism evidence="1 2">
    <name type="scientific">Streptomyces angustmyceticus</name>
    <dbReference type="NCBI Taxonomy" id="285578"/>
    <lineage>
        <taxon>Bacteria</taxon>
        <taxon>Bacillati</taxon>
        <taxon>Actinomycetota</taxon>
        <taxon>Actinomycetes</taxon>
        <taxon>Kitasatosporales</taxon>
        <taxon>Streptomycetaceae</taxon>
        <taxon>Streptomyces</taxon>
    </lineage>
</organism>
<name>A0A5J4LSN6_9ACTN</name>
<gene>
    <name evidence="1" type="ORF">San01_70770</name>
</gene>
<sequence>MAINVREEEAIQAVVERLTDAYHTTRTRMEIEAAVTEAHTFFKGRPVRDFVPVLVERKARAALDNAASTGH</sequence>
<keyword evidence="2" id="KW-1185">Reference proteome</keyword>
<dbReference type="OrthoDB" id="4277148at2"/>
<accession>A0A5J4LSN6</accession>
<evidence type="ECO:0000313" key="2">
    <source>
        <dbReference type="Proteomes" id="UP000325598"/>
    </source>
</evidence>
<dbReference type="AlphaFoldDB" id="A0A5J4LSN6"/>
<proteinExistence type="predicted"/>